<feature type="domain" description="ABC3 transporter permease C-terminal" evidence="8">
    <location>
        <begin position="269"/>
        <end position="389"/>
    </location>
</feature>
<feature type="transmembrane region" description="Helical" evidence="7">
    <location>
        <begin position="357"/>
        <end position="378"/>
    </location>
</feature>
<evidence type="ECO:0000256" key="7">
    <source>
        <dbReference type="SAM" id="Phobius"/>
    </source>
</evidence>
<keyword evidence="6 7" id="KW-0472">Membrane</keyword>
<sequence length="787" mass="85703">MLTLDRKLHRDLWRLKGQALAIAVVIAGGVMTLILAVTTLEALTGSRDRFYASHHFAEVFADVKRAPAGLMPRLQGIEGVNRIESRVRAAVRLAVPGFADPVRGLLVSIPDGRQPTLNRLKLLAGALPASGRDDQVVVSDAFAEAHDLAPGDTLEAIIDGRQTRLRLSGIALSPEHLYQAAPTDLMPDYRRYAVMWMNERALANAYDMEGAFNSLTLTLQAGARQEDVIDALDLTLARYGGTGAQTRHDQQSHRFLEEELAQQRLMAGVLPAIFLSVSAFLLNVVMGRIIQTQREQLAVLKAFGYRDRELARHYALLAGAIVLAGWALGVTLGAWAASGMAGLYREYFRFPEMVFRVPAWALALSLGVVVLAALAGTWQAVWRAVSRPPAEAMRPPAPARFRQGWLERALPAALLGHEGRIILRNLARHPAKAGLSVAGIALSCGLLMVGAYQLDAVEAMLDQQYRQVLRMDVELTFIDATPARAVGELRHQPGVMAVEPWRRVPATLIHGHREVRTSLLGLEPMPRLRQLLDADGHARGLPEEGLTLTRHLAGELEARIGDTLEVAIMEGQRRRVDLPLVALVDEPLGTGAYLRRESLNALMGEGPAISGAWLLVDSQRMSELNAALWTMPGVAAIGLLAEAERGIRDYLDETLMMVALIFVTVAGSIAFGVVYNNARIAFAERAREMATLQVLGYTRAEVSRILLGEIALLTLVAIPLGWAIGIAFARLLNQAFSSDLYRIPLVFTPQAFGIAAGGVLGASLLVGLLVVRRLGRLDRIRVLKAVE</sequence>
<dbReference type="PANTHER" id="PTHR30489">
    <property type="entry name" value="LIPOPROTEIN-RELEASING SYSTEM TRANSMEMBRANE PROTEIN LOLE"/>
    <property type="match status" value="1"/>
</dbReference>
<feature type="domain" description="ABC3 transporter permease C-terminal" evidence="8">
    <location>
        <begin position="661"/>
        <end position="776"/>
    </location>
</feature>
<evidence type="ECO:0000313" key="9">
    <source>
        <dbReference type="EMBL" id="MDI5892217.1"/>
    </source>
</evidence>
<dbReference type="EMBL" id="JASCQP010000028">
    <property type="protein sequence ID" value="MDI5892217.1"/>
    <property type="molecule type" value="Genomic_DNA"/>
</dbReference>
<keyword evidence="3" id="KW-1003">Cell membrane</keyword>
<evidence type="ECO:0000256" key="6">
    <source>
        <dbReference type="ARBA" id="ARBA00023136"/>
    </source>
</evidence>
<evidence type="ECO:0000313" key="10">
    <source>
        <dbReference type="Proteomes" id="UP001225957"/>
    </source>
</evidence>
<feature type="transmembrane region" description="Helical" evidence="7">
    <location>
        <begin position="20"/>
        <end position="40"/>
    </location>
</feature>
<evidence type="ECO:0000256" key="5">
    <source>
        <dbReference type="ARBA" id="ARBA00022989"/>
    </source>
</evidence>
<protein>
    <submittedName>
        <fullName evidence="9">ABC transporter permease</fullName>
    </submittedName>
</protein>
<feature type="transmembrane region" description="Helical" evidence="7">
    <location>
        <begin position="710"/>
        <end position="731"/>
    </location>
</feature>
<dbReference type="InterPro" id="IPR051447">
    <property type="entry name" value="Lipoprotein-release_system"/>
</dbReference>
<keyword evidence="4 7" id="KW-0812">Transmembrane</keyword>
<feature type="transmembrane region" description="Helical" evidence="7">
    <location>
        <begin position="314"/>
        <end position="337"/>
    </location>
</feature>
<evidence type="ECO:0000256" key="4">
    <source>
        <dbReference type="ARBA" id="ARBA00022692"/>
    </source>
</evidence>
<dbReference type="Proteomes" id="UP001225957">
    <property type="component" value="Unassembled WGS sequence"/>
</dbReference>
<feature type="transmembrane region" description="Helical" evidence="7">
    <location>
        <begin position="265"/>
        <end position="286"/>
    </location>
</feature>
<comment type="caution">
    <text evidence="9">The sequence shown here is derived from an EMBL/GenBank/DDBJ whole genome shotgun (WGS) entry which is preliminary data.</text>
</comment>
<reference evidence="9 10" key="1">
    <citation type="submission" date="2023-04" db="EMBL/GenBank/DDBJ databases">
        <title>Halomonas strains isolated from rhizosphere soil.</title>
        <authorList>
            <person name="Xu L."/>
            <person name="Sun J.-Q."/>
        </authorList>
    </citation>
    <scope>NUCLEOTIDE SEQUENCE [LARGE SCALE GENOMIC DNA]</scope>
    <source>
        <strain evidence="9 10">LR5S20</strain>
    </source>
</reference>
<name>A0ABT6V1W0_9GAMM</name>
<gene>
    <name evidence="9" type="ORF">QLQ83_14065</name>
</gene>
<dbReference type="RefSeq" id="WP_282736136.1">
    <property type="nucleotide sequence ID" value="NZ_JASCQP010000028.1"/>
</dbReference>
<dbReference type="PANTHER" id="PTHR30489:SF0">
    <property type="entry name" value="LIPOPROTEIN-RELEASING SYSTEM TRANSMEMBRANE PROTEIN LOLE"/>
    <property type="match status" value="1"/>
</dbReference>
<evidence type="ECO:0000256" key="3">
    <source>
        <dbReference type="ARBA" id="ARBA00022475"/>
    </source>
</evidence>
<keyword evidence="5 7" id="KW-1133">Transmembrane helix</keyword>
<feature type="transmembrane region" description="Helical" evidence="7">
    <location>
        <begin position="655"/>
        <end position="675"/>
    </location>
</feature>
<proteinExistence type="inferred from homology"/>
<keyword evidence="10" id="KW-1185">Reference proteome</keyword>
<dbReference type="InterPro" id="IPR003838">
    <property type="entry name" value="ABC3_permease_C"/>
</dbReference>
<comment type="subcellular location">
    <subcellularLocation>
        <location evidence="1">Cell membrane</location>
        <topology evidence="1">Multi-pass membrane protein</topology>
    </subcellularLocation>
</comment>
<evidence type="ECO:0000259" key="8">
    <source>
        <dbReference type="Pfam" id="PF02687"/>
    </source>
</evidence>
<feature type="transmembrane region" description="Helical" evidence="7">
    <location>
        <begin position="751"/>
        <end position="771"/>
    </location>
</feature>
<dbReference type="Pfam" id="PF02687">
    <property type="entry name" value="FtsX"/>
    <property type="match status" value="2"/>
</dbReference>
<evidence type="ECO:0000256" key="2">
    <source>
        <dbReference type="ARBA" id="ARBA00005236"/>
    </source>
</evidence>
<evidence type="ECO:0000256" key="1">
    <source>
        <dbReference type="ARBA" id="ARBA00004651"/>
    </source>
</evidence>
<organism evidence="9 10">
    <name type="scientific">Halomonas rhizosphaerae</name>
    <dbReference type="NCBI Taxonomy" id="3043296"/>
    <lineage>
        <taxon>Bacteria</taxon>
        <taxon>Pseudomonadati</taxon>
        <taxon>Pseudomonadota</taxon>
        <taxon>Gammaproteobacteria</taxon>
        <taxon>Oceanospirillales</taxon>
        <taxon>Halomonadaceae</taxon>
        <taxon>Halomonas</taxon>
    </lineage>
</organism>
<accession>A0ABT6V1W0</accession>
<comment type="similarity">
    <text evidence="2">Belongs to the ABC-4 integral membrane protein family. LolC/E subfamily.</text>
</comment>